<dbReference type="AlphaFoldDB" id="A0A1H9T446"/>
<dbReference type="EMBL" id="FOGQ01000005">
    <property type="protein sequence ID" value="SER91754.1"/>
    <property type="molecule type" value="Genomic_DNA"/>
</dbReference>
<evidence type="ECO:0000313" key="1">
    <source>
        <dbReference type="EMBL" id="SER91754.1"/>
    </source>
</evidence>
<protein>
    <submittedName>
        <fullName evidence="1">Uncharacterized protein</fullName>
    </submittedName>
</protein>
<reference evidence="2" key="1">
    <citation type="submission" date="2016-10" db="EMBL/GenBank/DDBJ databases">
        <authorList>
            <person name="Varghese N."/>
            <person name="Submissions S."/>
        </authorList>
    </citation>
    <scope>NUCLEOTIDE SEQUENCE [LARGE SCALE GENOMIC DNA]</scope>
    <source>
        <strain evidence="2">DSM 20524</strain>
    </source>
</reference>
<organism evidence="1 2">
    <name type="scientific">Corynebacterium cystitidis DSM 20524</name>
    <dbReference type="NCBI Taxonomy" id="1121357"/>
    <lineage>
        <taxon>Bacteria</taxon>
        <taxon>Bacillati</taxon>
        <taxon>Actinomycetota</taxon>
        <taxon>Actinomycetes</taxon>
        <taxon>Mycobacteriales</taxon>
        <taxon>Corynebacteriaceae</taxon>
        <taxon>Corynebacterium</taxon>
    </lineage>
</organism>
<evidence type="ECO:0000313" key="2">
    <source>
        <dbReference type="Proteomes" id="UP000198929"/>
    </source>
</evidence>
<accession>A0A1H9T446</accession>
<gene>
    <name evidence="1" type="ORF">SAMN05661109_01301</name>
</gene>
<dbReference type="RefSeq" id="WP_092257965.1">
    <property type="nucleotide sequence ID" value="NZ_CP047199.1"/>
</dbReference>
<name>A0A1H9T446_9CORY</name>
<dbReference type="STRING" id="1121357.SAMN05661109_01301"/>
<sequence length="327" mass="36266">MAPLKILFNSPQGFRAKAGQLYLLHTTCGLLPVGVTSTNAFWGEAVMIHPYRALLHDKADTSYYPLVNTNTLLIPPTMIAKRDFRKQGCFSCVTDKQAPIPVPFENYYNYRGSFAWNPEELAFVPLADVLPRDRLGSFLPLNERVIEYTVHNSNPPTGGEAISVEPNTYFMVDMVPHDVHLEFALEDALAYYELIDTPRPAHPDFPPEDEPTAEQTPTTDALHIAELDGTTTVFAAIDQLSATTLSTVVDAGYQPNGYFFEGLARYLVSREMIDDSNIDFDSEHGLLSIIGDKLALTQIHSALSTLLDNPDALRATITEADAHNFDD</sequence>
<keyword evidence="2" id="KW-1185">Reference proteome</keyword>
<dbReference type="Proteomes" id="UP000198929">
    <property type="component" value="Unassembled WGS sequence"/>
</dbReference>
<proteinExistence type="predicted"/>